<evidence type="ECO:0000256" key="1">
    <source>
        <dbReference type="ARBA" id="ARBA00022574"/>
    </source>
</evidence>
<dbReference type="SUPFAM" id="SSF50978">
    <property type="entry name" value="WD40 repeat-like"/>
    <property type="match status" value="1"/>
</dbReference>
<comment type="caution">
    <text evidence="3">The sequence shown here is derived from an EMBL/GenBank/DDBJ whole genome shotgun (WGS) entry which is preliminary data.</text>
</comment>
<dbReference type="InterPro" id="IPR015943">
    <property type="entry name" value="WD40/YVTN_repeat-like_dom_sf"/>
</dbReference>
<accession>A0A814MNG7</accession>
<keyword evidence="4" id="KW-1185">Reference proteome</keyword>
<dbReference type="Gene3D" id="2.130.10.10">
    <property type="entry name" value="YVTN repeat-like/Quinoprotein amine dehydrogenase"/>
    <property type="match status" value="2"/>
</dbReference>
<proteinExistence type="predicted"/>
<dbReference type="PANTHER" id="PTHR44436:SF1">
    <property type="entry name" value="F-BOX_WD REPEAT-CONTAINING PROTEIN 2"/>
    <property type="match status" value="1"/>
</dbReference>
<evidence type="ECO:0000313" key="4">
    <source>
        <dbReference type="Proteomes" id="UP000663879"/>
    </source>
</evidence>
<dbReference type="PANTHER" id="PTHR44436">
    <property type="entry name" value="F-BOX/WD REPEAT-CONTAINING PROTEIN 2"/>
    <property type="match status" value="1"/>
</dbReference>
<evidence type="ECO:0000256" key="2">
    <source>
        <dbReference type="ARBA" id="ARBA00022737"/>
    </source>
</evidence>
<protein>
    <submittedName>
        <fullName evidence="3">Uncharacterized protein</fullName>
    </submittedName>
</protein>
<reference evidence="3" key="1">
    <citation type="submission" date="2021-02" db="EMBL/GenBank/DDBJ databases">
        <authorList>
            <person name="Nowell W R."/>
        </authorList>
    </citation>
    <scope>NUCLEOTIDE SEQUENCE</scope>
    <source>
        <strain evidence="3">Ploen Becks lab</strain>
    </source>
</reference>
<keyword evidence="1" id="KW-0853">WD repeat</keyword>
<dbReference type="InterPro" id="IPR036322">
    <property type="entry name" value="WD40_repeat_dom_sf"/>
</dbReference>
<name>A0A814MNG7_9BILA</name>
<dbReference type="InterPro" id="IPR042627">
    <property type="entry name" value="FBXW2"/>
</dbReference>
<sequence>MFMTQRFLSGSSTKKITLWNNTQRALESGEIYEFFSIDYRNGYFVSATLDNIVRVWTISQYSIIYLTPATRSELKSVLILNETTCLAGYENYLYLWKLPNLNELRQISSTNLNKINVMIHLDRDNLVLIGSLDQKIHVFSLVTETIIDTFNTEGGNKYALDALNRNIIVSNCNGGICSFYLNINNQLVKNKSVSISSVLLAAKIINSSIAIFGFDNANLVTWDLQSTQSNQKNTDNGKIRCIEILDENSFLSGMESDKILIWNLKTLTIKHTITTSGTIYTLKNIEFDIKSLNANSGLIQVQQLQQARQLVQVQQLQQARQPVQVQQLQQARQPVQASHIRQPLYF</sequence>
<gene>
    <name evidence="3" type="ORF">OXX778_LOCUS20195</name>
</gene>
<evidence type="ECO:0000313" key="3">
    <source>
        <dbReference type="EMBL" id="CAF1081043.1"/>
    </source>
</evidence>
<dbReference type="Proteomes" id="UP000663879">
    <property type="component" value="Unassembled WGS sequence"/>
</dbReference>
<dbReference type="OrthoDB" id="8883818at2759"/>
<organism evidence="3 4">
    <name type="scientific">Brachionus calyciflorus</name>
    <dbReference type="NCBI Taxonomy" id="104777"/>
    <lineage>
        <taxon>Eukaryota</taxon>
        <taxon>Metazoa</taxon>
        <taxon>Spiralia</taxon>
        <taxon>Gnathifera</taxon>
        <taxon>Rotifera</taxon>
        <taxon>Eurotatoria</taxon>
        <taxon>Monogononta</taxon>
        <taxon>Pseudotrocha</taxon>
        <taxon>Ploima</taxon>
        <taxon>Brachionidae</taxon>
        <taxon>Brachionus</taxon>
    </lineage>
</organism>
<keyword evidence="2" id="KW-0677">Repeat</keyword>
<dbReference type="AlphaFoldDB" id="A0A814MNG7"/>
<dbReference type="EMBL" id="CAJNOC010006580">
    <property type="protein sequence ID" value="CAF1081043.1"/>
    <property type="molecule type" value="Genomic_DNA"/>
</dbReference>